<gene>
    <name evidence="3" type="ORF">MYAM1_002112</name>
</gene>
<dbReference type="Gene3D" id="1.10.287.110">
    <property type="entry name" value="DnaJ domain"/>
    <property type="match status" value="1"/>
</dbReference>
<dbReference type="Pfam" id="PF00226">
    <property type="entry name" value="DnaJ"/>
    <property type="match status" value="1"/>
</dbReference>
<evidence type="ECO:0000259" key="2">
    <source>
        <dbReference type="PROSITE" id="PS50076"/>
    </source>
</evidence>
<dbReference type="InterPro" id="IPR052594">
    <property type="entry name" value="J_domain-containing_protein"/>
</dbReference>
<evidence type="ECO:0000313" key="4">
    <source>
        <dbReference type="Proteomes" id="UP001219567"/>
    </source>
</evidence>
<dbReference type="PROSITE" id="PS50076">
    <property type="entry name" value="DNAJ_2"/>
    <property type="match status" value="1"/>
</dbReference>
<evidence type="ECO:0000256" key="1">
    <source>
        <dbReference type="SAM" id="MobiDB-lite"/>
    </source>
</evidence>
<feature type="region of interest" description="Disordered" evidence="1">
    <location>
        <begin position="229"/>
        <end position="293"/>
    </location>
</feature>
<sequence>MEQDPARMFFPTGKVDLYGVLGLDRNTKPSQEAIKKAYKKRALQCHPDKAGLRGEQGAEDAARTFQQVGFAYSVLSDQQKRKRYDATGSTSDFAMDDQDIDWQEYFKNLWDGEVNADTLEEFKQKYQGSEEERSDVLKAYNDSKGSLEKIFASVPCSEILVDEQRFIDMVQAAIEAGEIDATKKWKALSTQEGQRKRKALKTRARKEAKEAESYAKELGVYETLYKKPKKSLTATASSHTDKDDSQEEDLDALRAAMQKKSGERQSAFDAMIQRIEQNSTATPPPKRRRNARR</sequence>
<reference evidence="3 4" key="1">
    <citation type="submission" date="2023-03" db="EMBL/GenBank/DDBJ databases">
        <title>Mating type loci evolution in Malassezia.</title>
        <authorList>
            <person name="Coelho M.A."/>
        </authorList>
    </citation>
    <scope>NUCLEOTIDE SEQUENCE [LARGE SCALE GENOMIC DNA]</scope>
    <source>
        <strain evidence="3 4">CBS 9725</strain>
    </source>
</reference>
<name>A0AAJ5YU92_9BASI</name>
<protein>
    <recommendedName>
        <fullName evidence="2">J domain-containing protein</fullName>
    </recommendedName>
</protein>
<keyword evidence="4" id="KW-1185">Reference proteome</keyword>
<feature type="domain" description="J" evidence="2">
    <location>
        <begin position="16"/>
        <end position="88"/>
    </location>
</feature>
<accession>A0AAJ5YU92</accession>
<dbReference type="GO" id="GO:0005737">
    <property type="term" value="C:cytoplasm"/>
    <property type="evidence" value="ECO:0007669"/>
    <property type="project" value="TreeGrafter"/>
</dbReference>
<dbReference type="InterPro" id="IPR001623">
    <property type="entry name" value="DnaJ_domain"/>
</dbReference>
<dbReference type="InterPro" id="IPR018253">
    <property type="entry name" value="DnaJ_domain_CS"/>
</dbReference>
<dbReference type="InterPro" id="IPR036869">
    <property type="entry name" value="J_dom_sf"/>
</dbReference>
<dbReference type="PANTHER" id="PTHR44144">
    <property type="entry name" value="DNAJ HOMOLOG SUBFAMILY C MEMBER 9"/>
    <property type="match status" value="1"/>
</dbReference>
<evidence type="ECO:0000313" key="3">
    <source>
        <dbReference type="EMBL" id="WFC99368.1"/>
    </source>
</evidence>
<dbReference type="PRINTS" id="PR00625">
    <property type="entry name" value="JDOMAIN"/>
</dbReference>
<dbReference type="AlphaFoldDB" id="A0AAJ5YU92"/>
<dbReference type="GO" id="GO:0005634">
    <property type="term" value="C:nucleus"/>
    <property type="evidence" value="ECO:0007669"/>
    <property type="project" value="TreeGrafter"/>
</dbReference>
<dbReference type="Proteomes" id="UP001219567">
    <property type="component" value="Chromosome 2"/>
</dbReference>
<dbReference type="CDD" id="cd06257">
    <property type="entry name" value="DnaJ"/>
    <property type="match status" value="1"/>
</dbReference>
<dbReference type="SUPFAM" id="SSF46565">
    <property type="entry name" value="Chaperone J-domain"/>
    <property type="match status" value="1"/>
</dbReference>
<dbReference type="PROSITE" id="PS00636">
    <property type="entry name" value="DNAJ_1"/>
    <property type="match status" value="1"/>
</dbReference>
<dbReference type="GO" id="GO:0031072">
    <property type="term" value="F:heat shock protein binding"/>
    <property type="evidence" value="ECO:0007669"/>
    <property type="project" value="TreeGrafter"/>
</dbReference>
<dbReference type="Pfam" id="PF23302">
    <property type="entry name" value="HTH_DNAJC9"/>
    <property type="match status" value="1"/>
</dbReference>
<dbReference type="PANTHER" id="PTHR44144:SF1">
    <property type="entry name" value="DNAJ HOMOLOG SUBFAMILY C MEMBER 9"/>
    <property type="match status" value="1"/>
</dbReference>
<dbReference type="EMBL" id="CP119944">
    <property type="protein sequence ID" value="WFC99368.1"/>
    <property type="molecule type" value="Genomic_DNA"/>
</dbReference>
<dbReference type="SMART" id="SM00271">
    <property type="entry name" value="DnaJ"/>
    <property type="match status" value="1"/>
</dbReference>
<dbReference type="InterPro" id="IPR056453">
    <property type="entry name" value="HTH_DNAJC9"/>
</dbReference>
<proteinExistence type="predicted"/>
<organism evidence="3 4">
    <name type="scientific">Malassezia yamatoensis</name>
    <dbReference type="NCBI Taxonomy" id="253288"/>
    <lineage>
        <taxon>Eukaryota</taxon>
        <taxon>Fungi</taxon>
        <taxon>Dikarya</taxon>
        <taxon>Basidiomycota</taxon>
        <taxon>Ustilaginomycotina</taxon>
        <taxon>Malasseziomycetes</taxon>
        <taxon>Malasseziales</taxon>
        <taxon>Malasseziaceae</taxon>
        <taxon>Malassezia</taxon>
    </lineage>
</organism>